<keyword evidence="1" id="KW-1133">Transmembrane helix</keyword>
<feature type="transmembrane region" description="Helical" evidence="1">
    <location>
        <begin position="39"/>
        <end position="58"/>
    </location>
</feature>
<organism evidence="2">
    <name type="scientific">marine sediment metagenome</name>
    <dbReference type="NCBI Taxonomy" id="412755"/>
    <lineage>
        <taxon>unclassified sequences</taxon>
        <taxon>metagenomes</taxon>
        <taxon>ecological metagenomes</taxon>
    </lineage>
</organism>
<sequence>MPDALLALAMSKLFSLLFVILMGAHLIKPFGLPGLKKRGDFWKIAAVALVLFSLAVLIRPE</sequence>
<dbReference type="AlphaFoldDB" id="A0A0F9TX09"/>
<gene>
    <name evidence="2" type="ORF">LCGC14_0339460</name>
</gene>
<keyword evidence="1" id="KW-0812">Transmembrane</keyword>
<evidence type="ECO:0000313" key="2">
    <source>
        <dbReference type="EMBL" id="KKN79487.1"/>
    </source>
</evidence>
<accession>A0A0F9TX09</accession>
<dbReference type="EMBL" id="LAZR01000246">
    <property type="protein sequence ID" value="KKN79487.1"/>
    <property type="molecule type" value="Genomic_DNA"/>
</dbReference>
<protein>
    <submittedName>
        <fullName evidence="2">Uncharacterized protein</fullName>
    </submittedName>
</protein>
<comment type="caution">
    <text evidence="2">The sequence shown here is derived from an EMBL/GenBank/DDBJ whole genome shotgun (WGS) entry which is preliminary data.</text>
</comment>
<keyword evidence="1" id="KW-0472">Membrane</keyword>
<evidence type="ECO:0000256" key="1">
    <source>
        <dbReference type="SAM" id="Phobius"/>
    </source>
</evidence>
<proteinExistence type="predicted"/>
<feature type="transmembrane region" description="Helical" evidence="1">
    <location>
        <begin position="6"/>
        <end position="27"/>
    </location>
</feature>
<name>A0A0F9TX09_9ZZZZ</name>
<reference evidence="2" key="1">
    <citation type="journal article" date="2015" name="Nature">
        <title>Complex archaea that bridge the gap between prokaryotes and eukaryotes.</title>
        <authorList>
            <person name="Spang A."/>
            <person name="Saw J.H."/>
            <person name="Jorgensen S.L."/>
            <person name="Zaremba-Niedzwiedzka K."/>
            <person name="Martijn J."/>
            <person name="Lind A.E."/>
            <person name="van Eijk R."/>
            <person name="Schleper C."/>
            <person name="Guy L."/>
            <person name="Ettema T.J."/>
        </authorList>
    </citation>
    <scope>NUCLEOTIDE SEQUENCE</scope>
</reference>